<comment type="subcellular location">
    <subcellularLocation>
        <location evidence="1">Cell membrane</location>
        <topology evidence="1">Multi-pass membrane protein</topology>
    </subcellularLocation>
</comment>
<comment type="caution">
    <text evidence="10">The sequence shown here is derived from an EMBL/GenBank/DDBJ whole genome shotgun (WGS) entry which is preliminary data.</text>
</comment>
<evidence type="ECO:0000256" key="3">
    <source>
        <dbReference type="ARBA" id="ARBA00022475"/>
    </source>
</evidence>
<dbReference type="InterPro" id="IPR033479">
    <property type="entry name" value="dCache_1"/>
</dbReference>
<reference evidence="10 11" key="1">
    <citation type="submission" date="2024-01" db="EMBL/GenBank/DDBJ databases">
        <title>Uliginosibacterium soil sp. nov.</title>
        <authorList>
            <person name="Lv Y."/>
        </authorList>
    </citation>
    <scope>NUCLEOTIDE SEQUENCE [LARGE SCALE GENOMIC DNA]</scope>
    <source>
        <strain evidence="10 11">H3</strain>
    </source>
</reference>
<accession>A0ABU6JYZ2</accession>
<sequence length="493" mass="56061">MTNGAEGQRKASGKRRLIVQLSALLALGFVLTSVISYVVSRREIHVAIVERELPLTSDNIYSEIQKDLIRPIFISSMMASDTFLRDWALDGEKNLPALTKYLSEVRTRYGTFSSFFISERTHSYYHADGMLRAVSESDPRDAWYFRARAMRDPYEVNIDLDTRTPETMAVFINYRMFDYANQFIGLTGVGLTVDTVRRLLLDYRQRYQRSVYFVDRQGKVMLFGTDPVHGVQSIQEVEGLRDMAAQILGNAATNSASHSYQYRSKGHDYLLNVRYMPEMKWFLFVEKREDAALSGIRRTLVINLVVCGLILAGVLWLTSMTLNRYQLRLEDMATTDRLSGLFNRHAFDVLIQQALAEHRRNERPLCALLIDIDHFKAVNDRHGHLSGDRMIAHVAGLIRSNLRESDIACRWGGEEFLLLLRDCSLAHALVIADKLREQVIEQPLADAAGDIHVTVSAGISELRDEDTPETLVERADRALYAAKRAGRNCVESA</sequence>
<organism evidence="10 11">
    <name type="scientific">Uliginosibacterium silvisoli</name>
    <dbReference type="NCBI Taxonomy" id="3114758"/>
    <lineage>
        <taxon>Bacteria</taxon>
        <taxon>Pseudomonadati</taxon>
        <taxon>Pseudomonadota</taxon>
        <taxon>Betaproteobacteria</taxon>
        <taxon>Rhodocyclales</taxon>
        <taxon>Zoogloeaceae</taxon>
        <taxon>Uliginosibacterium</taxon>
    </lineage>
</organism>
<dbReference type="InterPro" id="IPR029787">
    <property type="entry name" value="Nucleotide_cyclase"/>
</dbReference>
<dbReference type="EMBL" id="JAYXHS010000001">
    <property type="protein sequence ID" value="MEC5384634.1"/>
    <property type="molecule type" value="Genomic_DNA"/>
</dbReference>
<evidence type="ECO:0000256" key="8">
    <source>
        <dbReference type="SAM" id="Phobius"/>
    </source>
</evidence>
<evidence type="ECO:0000256" key="5">
    <source>
        <dbReference type="ARBA" id="ARBA00022989"/>
    </source>
</evidence>
<comment type="catalytic activity">
    <reaction evidence="7">
        <text>2 GTP = 3',3'-c-di-GMP + 2 diphosphate</text>
        <dbReference type="Rhea" id="RHEA:24898"/>
        <dbReference type="ChEBI" id="CHEBI:33019"/>
        <dbReference type="ChEBI" id="CHEBI:37565"/>
        <dbReference type="ChEBI" id="CHEBI:58805"/>
        <dbReference type="EC" id="2.7.7.65"/>
    </reaction>
</comment>
<evidence type="ECO:0000259" key="9">
    <source>
        <dbReference type="PROSITE" id="PS50887"/>
    </source>
</evidence>
<dbReference type="InterPro" id="IPR050469">
    <property type="entry name" value="Diguanylate_Cyclase"/>
</dbReference>
<keyword evidence="3" id="KW-1003">Cell membrane</keyword>
<dbReference type="GO" id="GO:0052621">
    <property type="term" value="F:diguanylate cyclase activity"/>
    <property type="evidence" value="ECO:0007669"/>
    <property type="project" value="UniProtKB-EC"/>
</dbReference>
<evidence type="ECO:0000313" key="10">
    <source>
        <dbReference type="EMBL" id="MEC5384634.1"/>
    </source>
</evidence>
<protein>
    <recommendedName>
        <fullName evidence="2">diguanylate cyclase</fullName>
        <ecNumber evidence="2">2.7.7.65</ecNumber>
    </recommendedName>
</protein>
<dbReference type="Gene3D" id="3.30.450.20">
    <property type="entry name" value="PAS domain"/>
    <property type="match status" value="1"/>
</dbReference>
<proteinExistence type="predicted"/>
<dbReference type="EC" id="2.7.7.65" evidence="2"/>
<evidence type="ECO:0000256" key="7">
    <source>
        <dbReference type="ARBA" id="ARBA00034247"/>
    </source>
</evidence>
<evidence type="ECO:0000256" key="1">
    <source>
        <dbReference type="ARBA" id="ARBA00004651"/>
    </source>
</evidence>
<dbReference type="InterPro" id="IPR000160">
    <property type="entry name" value="GGDEF_dom"/>
</dbReference>
<dbReference type="Proteomes" id="UP001331561">
    <property type="component" value="Unassembled WGS sequence"/>
</dbReference>
<dbReference type="PANTHER" id="PTHR45138:SF9">
    <property type="entry name" value="DIGUANYLATE CYCLASE DGCM-RELATED"/>
    <property type="match status" value="1"/>
</dbReference>
<keyword evidence="10" id="KW-0808">Transferase</keyword>
<dbReference type="SUPFAM" id="SSF55073">
    <property type="entry name" value="Nucleotide cyclase"/>
    <property type="match status" value="1"/>
</dbReference>
<dbReference type="PROSITE" id="PS50887">
    <property type="entry name" value="GGDEF"/>
    <property type="match status" value="1"/>
</dbReference>
<keyword evidence="11" id="KW-1185">Reference proteome</keyword>
<feature type="domain" description="GGDEF" evidence="9">
    <location>
        <begin position="363"/>
        <end position="493"/>
    </location>
</feature>
<feature type="transmembrane region" description="Helical" evidence="8">
    <location>
        <begin position="17"/>
        <end position="39"/>
    </location>
</feature>
<evidence type="ECO:0000256" key="4">
    <source>
        <dbReference type="ARBA" id="ARBA00022692"/>
    </source>
</evidence>
<dbReference type="RefSeq" id="WP_327597606.1">
    <property type="nucleotide sequence ID" value="NZ_JAYXHS010000001.1"/>
</dbReference>
<keyword evidence="10" id="KW-0548">Nucleotidyltransferase</keyword>
<dbReference type="SMART" id="SM00267">
    <property type="entry name" value="GGDEF"/>
    <property type="match status" value="1"/>
</dbReference>
<dbReference type="Pfam" id="PF02743">
    <property type="entry name" value="dCache_1"/>
    <property type="match status" value="1"/>
</dbReference>
<gene>
    <name evidence="10" type="ORF">VVD49_02810</name>
</gene>
<keyword evidence="6 8" id="KW-0472">Membrane</keyword>
<dbReference type="InterPro" id="IPR043128">
    <property type="entry name" value="Rev_trsase/Diguanyl_cyclase"/>
</dbReference>
<evidence type="ECO:0000256" key="2">
    <source>
        <dbReference type="ARBA" id="ARBA00012528"/>
    </source>
</evidence>
<dbReference type="Gene3D" id="3.30.70.270">
    <property type="match status" value="1"/>
</dbReference>
<dbReference type="Pfam" id="PF00990">
    <property type="entry name" value="GGDEF"/>
    <property type="match status" value="1"/>
</dbReference>
<name>A0ABU6JYZ2_9RHOO</name>
<dbReference type="NCBIfam" id="TIGR00254">
    <property type="entry name" value="GGDEF"/>
    <property type="match status" value="1"/>
</dbReference>
<dbReference type="PANTHER" id="PTHR45138">
    <property type="entry name" value="REGULATORY COMPONENTS OF SENSORY TRANSDUCTION SYSTEM"/>
    <property type="match status" value="1"/>
</dbReference>
<keyword evidence="4 8" id="KW-0812">Transmembrane</keyword>
<evidence type="ECO:0000313" key="11">
    <source>
        <dbReference type="Proteomes" id="UP001331561"/>
    </source>
</evidence>
<keyword evidence="5 8" id="KW-1133">Transmembrane helix</keyword>
<evidence type="ECO:0000256" key="6">
    <source>
        <dbReference type="ARBA" id="ARBA00023136"/>
    </source>
</evidence>
<feature type="transmembrane region" description="Helical" evidence="8">
    <location>
        <begin position="300"/>
        <end position="318"/>
    </location>
</feature>
<dbReference type="CDD" id="cd01949">
    <property type="entry name" value="GGDEF"/>
    <property type="match status" value="1"/>
</dbReference>